<dbReference type="PANTHER" id="PTHR42834:SF1">
    <property type="entry name" value="ENDONUCLEASE_EXONUCLEASE_PHOSPHATASE FAMILY PROTEIN (AFU_ORTHOLOGUE AFUA_3G09210)"/>
    <property type="match status" value="1"/>
</dbReference>
<keyword evidence="4" id="KW-0540">Nuclease</keyword>
<dbReference type="EMBL" id="JASNGB010000153">
    <property type="protein sequence ID" value="MDL2345129.1"/>
    <property type="molecule type" value="Genomic_DNA"/>
</dbReference>
<dbReference type="NCBIfam" id="NF033681">
    <property type="entry name" value="ExeM_NucH_DNase"/>
    <property type="match status" value="1"/>
</dbReference>
<dbReference type="SUPFAM" id="SSF56219">
    <property type="entry name" value="DNase I-like"/>
    <property type="match status" value="1"/>
</dbReference>
<keyword evidence="4" id="KW-0378">Hydrolase</keyword>
<dbReference type="Gene3D" id="3.60.10.10">
    <property type="entry name" value="Endonuclease/exonuclease/phosphatase"/>
    <property type="match status" value="1"/>
</dbReference>
<evidence type="ECO:0000313" key="4">
    <source>
        <dbReference type="EMBL" id="MDL2345129.1"/>
    </source>
</evidence>
<keyword evidence="5" id="KW-1185">Reference proteome</keyword>
<dbReference type="InterPro" id="IPR047971">
    <property type="entry name" value="ExeM-like"/>
</dbReference>
<feature type="compositionally biased region" description="Polar residues" evidence="1">
    <location>
        <begin position="51"/>
        <end position="62"/>
    </location>
</feature>
<keyword evidence="4" id="KW-0255">Endonuclease</keyword>
<feature type="region of interest" description="Disordered" evidence="1">
    <location>
        <begin position="44"/>
        <end position="71"/>
    </location>
</feature>
<dbReference type="InterPro" id="IPR001322">
    <property type="entry name" value="Lamin_tail_dom"/>
</dbReference>
<accession>A0ABT7JJ94</accession>
<feature type="domain" description="LTD" evidence="3">
    <location>
        <begin position="745"/>
        <end position="861"/>
    </location>
</feature>
<feature type="chain" id="PRO_5045172558" evidence="2">
    <location>
        <begin position="27"/>
        <end position="917"/>
    </location>
</feature>
<dbReference type="Pfam" id="PF00932">
    <property type="entry name" value="LTD"/>
    <property type="match status" value="1"/>
</dbReference>
<dbReference type="RefSeq" id="WP_285524521.1">
    <property type="nucleotide sequence ID" value="NZ_JASNGB010000153.1"/>
</dbReference>
<dbReference type="InterPro" id="IPR005135">
    <property type="entry name" value="Endo/exonuclease/phosphatase"/>
</dbReference>
<gene>
    <name evidence="4" type="ORF">QOL99_13340</name>
</gene>
<dbReference type="PANTHER" id="PTHR42834">
    <property type="entry name" value="ENDONUCLEASE/EXONUCLEASE/PHOSPHATASE FAMILY PROTEIN (AFU_ORTHOLOGUE AFUA_3G09210)"/>
    <property type="match status" value="1"/>
</dbReference>
<evidence type="ECO:0000256" key="1">
    <source>
        <dbReference type="SAM" id="MobiDB-lite"/>
    </source>
</evidence>
<dbReference type="InterPro" id="IPR036691">
    <property type="entry name" value="Endo/exonu/phosph_ase_sf"/>
</dbReference>
<organism evidence="4 5">
    <name type="scientific">Deinococcus rhizophilus</name>
    <dbReference type="NCBI Taxonomy" id="3049544"/>
    <lineage>
        <taxon>Bacteria</taxon>
        <taxon>Thermotogati</taxon>
        <taxon>Deinococcota</taxon>
        <taxon>Deinococci</taxon>
        <taxon>Deinococcales</taxon>
        <taxon>Deinococcaceae</taxon>
        <taxon>Deinococcus</taxon>
    </lineage>
</organism>
<dbReference type="Pfam" id="PF03372">
    <property type="entry name" value="Exo_endo_phos"/>
    <property type="match status" value="1"/>
</dbReference>
<dbReference type="PROSITE" id="PS51841">
    <property type="entry name" value="LTD"/>
    <property type="match status" value="1"/>
</dbReference>
<protein>
    <submittedName>
        <fullName evidence="4">ExeM/NucH family extracellular endonuclease</fullName>
    </submittedName>
</protein>
<evidence type="ECO:0000256" key="2">
    <source>
        <dbReference type="SAM" id="SignalP"/>
    </source>
</evidence>
<evidence type="ECO:0000313" key="5">
    <source>
        <dbReference type="Proteomes" id="UP001302059"/>
    </source>
</evidence>
<comment type="caution">
    <text evidence="4">The sequence shown here is derived from an EMBL/GenBank/DDBJ whole genome shotgun (WGS) entry which is preliminary data.</text>
</comment>
<dbReference type="CDD" id="cd10283">
    <property type="entry name" value="MnuA_DNase1-like"/>
    <property type="match status" value="1"/>
</dbReference>
<name>A0ABT7JJ94_9DEIO</name>
<proteinExistence type="predicted"/>
<keyword evidence="2" id="KW-0732">Signal</keyword>
<dbReference type="Proteomes" id="UP001302059">
    <property type="component" value="Unassembled WGS sequence"/>
</dbReference>
<dbReference type="GO" id="GO:0004519">
    <property type="term" value="F:endonuclease activity"/>
    <property type="evidence" value="ECO:0007669"/>
    <property type="project" value="UniProtKB-KW"/>
</dbReference>
<reference evidence="4 5" key="1">
    <citation type="submission" date="2023-05" db="EMBL/GenBank/DDBJ databases">
        <authorList>
            <person name="Gao F."/>
        </authorList>
    </citation>
    <scope>NUCLEOTIDE SEQUENCE [LARGE SCALE GENOMIC DNA]</scope>
    <source>
        <strain evidence="4 5">MIMF12</strain>
    </source>
</reference>
<evidence type="ECO:0000259" key="3">
    <source>
        <dbReference type="PROSITE" id="PS51841"/>
    </source>
</evidence>
<sequence length="917" mass="95850">MPQTPHTAPRLLLLAGLLTLAACGQATQPQATLQTQSVQASAALAPADSGPATNIGTVQGATPSGDAPSPLVGQRVTVEGVVTGLRTTYVSATRSVQVDGFFVQEEQQDADRDERTSDGLFVFCGSNCPPVAAGDLVRVSGTVAEFAGMTQITAAGFSKLGSGVRLPSAERVKLPLPVAERERYEGLHIATTGVVTGNYLLGRGGSFDLADDRIPTYTQVNRPSTSGLAAYEAEVANRTLRVDDFSRAQNPDPIVFSRNGQALSADNTLRGGDRVVVTGVLAYGNDGWNGSEDLYRLFATSANVSGGVRPEKPTGVGGRLRAGSMNVLNYFTTMDGPNTGCTLGGSSGDARGANTCAEFLRQREKIVAAITKMDADVLGLLEIQNDFARGNRSSIQNLVNALNDATAPGTYAAINPGENVGTDAITVAMIYQPARVTPVGTLAVLDNRFDPTYQDTRNRPTLAHTFQSNANGGRFTAAVAHLKSKGSACVGDPDLGDGQGNCNLTRTNAARILARWLDTNPTGVAEEDRLILGDLNAYRMEDPLRALEEAGYVNLFDASSYSYQFDSQWGSLDHALATASLERQIVGGTKWHINADEPTVLDYNLEFKTPAQVESFYAAEPFRSSDHDPVLVGLNLRAQAPLPASATVTRVNLSPDAAELTATLGRDAVRQTFTADSVNVPDALTVTVTPQAGAPALVTAPGTAASGEPFTVTVQAPEGTAPGTYVYEVKAAAGAVSDTSLLTVTVPAPRPVSTADLYFSEYVEGTSNNKALEIYNPTGAAVDLSAYSVELYSNGGTAAGNRLTLTGTLAAGGTYVIANAQANVAILGKAQTTSSVTFFNGDDALLLKKNGEVIDSFGQVGVDPGTAWTSGSVTTLDRTLRRKASVTAGDANGSDAFDPAAEWDVFPTDTFDGLGSR</sequence>
<dbReference type="CDD" id="cd04486">
    <property type="entry name" value="YhcR_OBF_like"/>
    <property type="match status" value="1"/>
</dbReference>
<feature type="signal peptide" evidence="2">
    <location>
        <begin position="1"/>
        <end position="26"/>
    </location>
</feature>